<feature type="region of interest" description="Disordered" evidence="1">
    <location>
        <begin position="45"/>
        <end position="71"/>
    </location>
</feature>
<reference evidence="2 3" key="1">
    <citation type="submission" date="2023-02" db="EMBL/GenBank/DDBJ databases">
        <title>LHISI_Scaffold_Assembly.</title>
        <authorList>
            <person name="Stuart O.P."/>
            <person name="Cleave R."/>
            <person name="Magrath M.J.L."/>
            <person name="Mikheyev A.S."/>
        </authorList>
    </citation>
    <scope>NUCLEOTIDE SEQUENCE [LARGE SCALE GENOMIC DNA]</scope>
    <source>
        <strain evidence="2">Daus_M_001</strain>
        <tissue evidence="2">Leg muscle</tissue>
    </source>
</reference>
<dbReference type="Proteomes" id="UP001159363">
    <property type="component" value="Chromosome X"/>
</dbReference>
<keyword evidence="3" id="KW-1185">Reference proteome</keyword>
<evidence type="ECO:0000256" key="1">
    <source>
        <dbReference type="SAM" id="MobiDB-lite"/>
    </source>
</evidence>
<evidence type="ECO:0000313" key="2">
    <source>
        <dbReference type="EMBL" id="KAJ8885827.1"/>
    </source>
</evidence>
<organism evidence="2 3">
    <name type="scientific">Dryococelus australis</name>
    <dbReference type="NCBI Taxonomy" id="614101"/>
    <lineage>
        <taxon>Eukaryota</taxon>
        <taxon>Metazoa</taxon>
        <taxon>Ecdysozoa</taxon>
        <taxon>Arthropoda</taxon>
        <taxon>Hexapoda</taxon>
        <taxon>Insecta</taxon>
        <taxon>Pterygota</taxon>
        <taxon>Neoptera</taxon>
        <taxon>Polyneoptera</taxon>
        <taxon>Phasmatodea</taxon>
        <taxon>Verophasmatodea</taxon>
        <taxon>Anareolatae</taxon>
        <taxon>Phasmatidae</taxon>
        <taxon>Eurycanthinae</taxon>
        <taxon>Dryococelus</taxon>
    </lineage>
</organism>
<name>A0ABQ9HNB1_9NEOP</name>
<protein>
    <submittedName>
        <fullName evidence="2">Uncharacterized protein</fullName>
    </submittedName>
</protein>
<evidence type="ECO:0000313" key="3">
    <source>
        <dbReference type="Proteomes" id="UP001159363"/>
    </source>
</evidence>
<feature type="compositionally biased region" description="Low complexity" evidence="1">
    <location>
        <begin position="58"/>
        <end position="70"/>
    </location>
</feature>
<gene>
    <name evidence="2" type="ORF">PR048_012032</name>
</gene>
<comment type="caution">
    <text evidence="2">The sequence shown here is derived from an EMBL/GenBank/DDBJ whole genome shotgun (WGS) entry which is preliminary data.</text>
</comment>
<dbReference type="EMBL" id="JARBHB010000004">
    <property type="protein sequence ID" value="KAJ8885827.1"/>
    <property type="molecule type" value="Genomic_DNA"/>
</dbReference>
<sequence length="100" mass="11156">MAARKRSNIFVCGKEDEAMMRYFEMLCSESSSSEDEMDCDNIRPVASNQFHAADNETDNSSSESDEGNTTVDTSCGDVVDYKWEQSLKNPCVIHSPVFLA</sequence>
<accession>A0ABQ9HNB1</accession>
<proteinExistence type="predicted"/>